<dbReference type="SUPFAM" id="SSF69572">
    <property type="entry name" value="Activating enzymes of the ubiquitin-like proteins"/>
    <property type="match status" value="1"/>
</dbReference>
<feature type="domain" description="Ubiquitin/SUMO-activating enzyme ubiquitin-like" evidence="17">
    <location>
        <begin position="440"/>
        <end position="508"/>
    </location>
</feature>
<organism evidence="18 19">
    <name type="scientific">Cyphellophora attinorum</name>
    <dbReference type="NCBI Taxonomy" id="1664694"/>
    <lineage>
        <taxon>Eukaryota</taxon>
        <taxon>Fungi</taxon>
        <taxon>Dikarya</taxon>
        <taxon>Ascomycota</taxon>
        <taxon>Pezizomycotina</taxon>
        <taxon>Eurotiomycetes</taxon>
        <taxon>Chaetothyriomycetidae</taxon>
        <taxon>Chaetothyriales</taxon>
        <taxon>Cyphellophoraceae</taxon>
        <taxon>Cyphellophora</taxon>
    </lineage>
</organism>
<dbReference type="Gene3D" id="3.10.290.20">
    <property type="entry name" value="Ubiquitin-like 2 activating enzyme e1b. Chain: B, domain 3"/>
    <property type="match status" value="1"/>
</dbReference>
<dbReference type="Proteomes" id="UP000038010">
    <property type="component" value="Unassembled WGS sequence"/>
</dbReference>
<dbReference type="FunFam" id="3.40.50.720:FF:000618">
    <property type="entry name" value="SUMO-activating enzyme subunit 2"/>
    <property type="match status" value="1"/>
</dbReference>
<feature type="binding site" evidence="12">
    <location>
        <position position="433"/>
    </location>
    <ligand>
        <name>Zn(2+)</name>
        <dbReference type="ChEBI" id="CHEBI:29105"/>
    </ligand>
</feature>
<dbReference type="GO" id="GO:0046872">
    <property type="term" value="F:metal ion binding"/>
    <property type="evidence" value="ECO:0007669"/>
    <property type="project" value="UniProtKB-KW"/>
</dbReference>
<feature type="compositionally biased region" description="Basic and acidic residues" evidence="14">
    <location>
        <begin position="618"/>
        <end position="633"/>
    </location>
</feature>
<dbReference type="PANTHER" id="PTHR10953:SF5">
    <property type="entry name" value="SUMO-ACTIVATING ENZYME SUBUNIT 2"/>
    <property type="match status" value="1"/>
</dbReference>
<evidence type="ECO:0000256" key="2">
    <source>
        <dbReference type="ARBA" id="ARBA00005673"/>
    </source>
</evidence>
<evidence type="ECO:0000256" key="3">
    <source>
        <dbReference type="ARBA" id="ARBA00022723"/>
    </source>
</evidence>
<feature type="region of interest" description="Disordered" evidence="14">
    <location>
        <begin position="553"/>
        <end position="633"/>
    </location>
</feature>
<evidence type="ECO:0000256" key="12">
    <source>
        <dbReference type="PIRSR" id="PIRSR039133-3"/>
    </source>
</evidence>
<dbReference type="InterPro" id="IPR019572">
    <property type="entry name" value="UBA_E1_SCCH"/>
</dbReference>
<feature type="binding site" evidence="11">
    <location>
        <begin position="120"/>
        <end position="125"/>
    </location>
    <ligand>
        <name>ATP</name>
        <dbReference type="ChEBI" id="CHEBI:30616"/>
    </ligand>
</feature>
<feature type="binding site" evidence="11">
    <location>
        <position position="51"/>
    </location>
    <ligand>
        <name>ATP</name>
        <dbReference type="ChEBI" id="CHEBI:30616"/>
    </ligand>
</feature>
<feature type="domain" description="Ubiquitin-activating enzyme SCCH" evidence="16">
    <location>
        <begin position="312"/>
        <end position="372"/>
    </location>
</feature>
<dbReference type="UniPathway" id="UPA00886"/>
<evidence type="ECO:0000256" key="10">
    <source>
        <dbReference type="PIRSR" id="PIRSR039133-1"/>
    </source>
</evidence>
<proteinExistence type="inferred from homology"/>
<dbReference type="OrthoDB" id="10255449at2759"/>
<dbReference type="InterPro" id="IPR033127">
    <property type="entry name" value="UBQ-activ_enz_E1_Cys_AS"/>
</dbReference>
<comment type="caution">
    <text evidence="18">The sequence shown here is derived from an EMBL/GenBank/DDBJ whole genome shotgun (WGS) entry which is preliminary data.</text>
</comment>
<gene>
    <name evidence="18" type="ORF">AB675_1015</name>
</gene>
<feature type="binding site" evidence="11">
    <location>
        <begin position="59"/>
        <end position="62"/>
    </location>
    <ligand>
        <name>ATP</name>
        <dbReference type="ChEBI" id="CHEBI:30616"/>
    </ligand>
</feature>
<feature type="binding site" evidence="12">
    <location>
        <position position="161"/>
    </location>
    <ligand>
        <name>Zn(2+)</name>
        <dbReference type="ChEBI" id="CHEBI:29105"/>
    </ligand>
</feature>
<dbReference type="PANTHER" id="PTHR10953">
    <property type="entry name" value="UBIQUITIN-ACTIVATING ENZYME E1"/>
    <property type="match status" value="1"/>
</dbReference>
<dbReference type="Pfam" id="PF10585">
    <property type="entry name" value="UBA_E1_SCCH"/>
    <property type="match status" value="1"/>
</dbReference>
<sequence>MPRERFVKQSLGVVQRRLVESKVLLVGAGGIGCELLKNLALTGFGEIHIIDLDTIDLSNLNRQFLFRHEHIKKSKALVAREAAQKFNPRVKLEAHHANIKDTQFDISWYSQFTLVFNALDNLEARRHVNKMCLAADVPLIESGTTGFNGQVQVIRKGITACYDCRQKEVPKSFPVCTIRSTPSQAIHCIVWAKSYLLPELFGESQDATPEVDVTEHSDNAEEIAKLKEEAEALKKIRETMGSGDFVQKVFDKVFKEDIERLAQMEDMWKDKPAPQAVSYASMAELSTDIDPSIAQYDQNIWNIIENFVVFRDSLSRLAARLSQEQATTQSGAPSPSITFDKDDNDTLDFVTATANLRAQIFGIELKSKFDVKQMAGNIIPAIATTNAMVAGLCVMQAFKVLRGDYEKTKMIFVDHGNMRPQPSDAPNPECVVCGNAMVRLQVDLERATLKDLVEDVLKGKLGYGEELSVLSEQGLIYDPDLEENLEKKFEELGVKKGSFLIIKDDEDEDDESAPRVDLQLAVEVKPDGEDADGPAVGLLLKSGEETFEVPRKAKKAKEQNEAINGNGVTNGATHNGAGDDDGVEEVTLSITDTGATATVKRKRDADEAELDTNGVDGPAKKARSDPKGKGKAVDADVVVIEEDDGTIMIDD</sequence>
<feature type="binding site" evidence="12">
    <location>
        <position position="430"/>
    </location>
    <ligand>
        <name>Zn(2+)</name>
        <dbReference type="ChEBI" id="CHEBI:29105"/>
    </ligand>
</feature>
<dbReference type="Pfam" id="PF14732">
    <property type="entry name" value="UAE_UbL"/>
    <property type="match status" value="1"/>
</dbReference>
<dbReference type="InterPro" id="IPR035985">
    <property type="entry name" value="Ubiquitin-activating_enz"/>
</dbReference>
<name>A0A0N0NKK6_9EURO</name>
<dbReference type="InterPro" id="IPR042449">
    <property type="entry name" value="Ub-E1_IAD_1"/>
</dbReference>
<feature type="binding site" evidence="11">
    <location>
        <begin position="27"/>
        <end position="32"/>
    </location>
    <ligand>
        <name>ATP</name>
        <dbReference type="ChEBI" id="CHEBI:30616"/>
    </ligand>
</feature>
<dbReference type="InterPro" id="IPR028077">
    <property type="entry name" value="UAE_UbL_dom"/>
</dbReference>
<dbReference type="GO" id="GO:0031510">
    <property type="term" value="C:SUMO activating enzyme complex"/>
    <property type="evidence" value="ECO:0007669"/>
    <property type="project" value="UniProtKB-UniRule"/>
</dbReference>
<evidence type="ECO:0000256" key="4">
    <source>
        <dbReference type="ARBA" id="ARBA00022741"/>
    </source>
</evidence>
<dbReference type="GO" id="GO:0019948">
    <property type="term" value="F:SUMO activating enzyme activity"/>
    <property type="evidence" value="ECO:0007669"/>
    <property type="project" value="UniProtKB-UniRule"/>
</dbReference>
<feature type="binding site" evidence="11">
    <location>
        <position position="75"/>
    </location>
    <ligand>
        <name>ATP</name>
        <dbReference type="ChEBI" id="CHEBI:30616"/>
    </ligand>
</feature>
<dbReference type="Pfam" id="PF00899">
    <property type="entry name" value="ThiF"/>
    <property type="match status" value="1"/>
</dbReference>
<keyword evidence="7 9" id="KW-0067">ATP-binding</keyword>
<dbReference type="InterPro" id="IPR045886">
    <property type="entry name" value="ThiF/MoeB/HesA"/>
</dbReference>
<dbReference type="GeneID" id="28730781"/>
<keyword evidence="4 9" id="KW-0547">Nucleotide-binding</keyword>
<dbReference type="Gene3D" id="3.50.50.80">
    <property type="entry name" value="Ubiquitin-activating enzyme E1, inactive adenylation domain, subdomain 1"/>
    <property type="match status" value="1"/>
</dbReference>
<evidence type="ECO:0000256" key="13">
    <source>
        <dbReference type="PROSITE-ProRule" id="PRU10132"/>
    </source>
</evidence>
<dbReference type="InterPro" id="IPR030661">
    <property type="entry name" value="Uba2"/>
</dbReference>
<accession>A0A0N0NKK6</accession>
<dbReference type="STRING" id="1664694.A0A0N0NKK6"/>
<keyword evidence="3 9" id="KW-0479">Metal-binding</keyword>
<dbReference type="AlphaFoldDB" id="A0A0N0NKK6"/>
<dbReference type="InterPro" id="IPR023318">
    <property type="entry name" value="Ub_act_enz_dom_a_sf"/>
</dbReference>
<evidence type="ECO:0000259" key="17">
    <source>
        <dbReference type="Pfam" id="PF14732"/>
    </source>
</evidence>
<evidence type="ECO:0000256" key="5">
    <source>
        <dbReference type="ARBA" id="ARBA00022786"/>
    </source>
</evidence>
<evidence type="ECO:0000259" key="15">
    <source>
        <dbReference type="Pfam" id="PF00899"/>
    </source>
</evidence>
<evidence type="ECO:0000313" key="19">
    <source>
        <dbReference type="Proteomes" id="UP000038010"/>
    </source>
</evidence>
<dbReference type="PROSITE" id="PS00865">
    <property type="entry name" value="UBIQUITIN_ACTIVAT_2"/>
    <property type="match status" value="1"/>
</dbReference>
<evidence type="ECO:0000256" key="7">
    <source>
        <dbReference type="ARBA" id="ARBA00022840"/>
    </source>
</evidence>
<comment type="similarity">
    <text evidence="2 9">Belongs to the ubiquitin-activating E1 family.</text>
</comment>
<evidence type="ECO:0000256" key="8">
    <source>
        <dbReference type="ARBA" id="ARBA00073512"/>
    </source>
</evidence>
<dbReference type="GO" id="GO:0005524">
    <property type="term" value="F:ATP binding"/>
    <property type="evidence" value="ECO:0007669"/>
    <property type="project" value="UniProtKB-UniRule"/>
</dbReference>
<dbReference type="InterPro" id="IPR000594">
    <property type="entry name" value="ThiF_NAD_FAD-bd"/>
</dbReference>
<comment type="subunit">
    <text evidence="9">Heterodimer.</text>
</comment>
<keyword evidence="6 9" id="KW-0862">Zinc</keyword>
<evidence type="ECO:0000256" key="1">
    <source>
        <dbReference type="ARBA" id="ARBA00004718"/>
    </source>
</evidence>
<dbReference type="FunFam" id="3.50.50.80:FF:000004">
    <property type="entry name" value="Ubiquitin-activating enzyme E1-like"/>
    <property type="match status" value="1"/>
</dbReference>
<dbReference type="GO" id="GO:0005737">
    <property type="term" value="C:cytoplasm"/>
    <property type="evidence" value="ECO:0007669"/>
    <property type="project" value="TreeGrafter"/>
</dbReference>
<evidence type="ECO:0000256" key="14">
    <source>
        <dbReference type="SAM" id="MobiDB-lite"/>
    </source>
</evidence>
<evidence type="ECO:0000256" key="11">
    <source>
        <dbReference type="PIRSR" id="PIRSR039133-2"/>
    </source>
</evidence>
<dbReference type="Gene3D" id="1.10.10.520">
    <property type="entry name" value="Ubiquitin activating enzymes (Uba3). Chain: B, domain 2"/>
    <property type="match status" value="1"/>
</dbReference>
<dbReference type="EMBL" id="LFJN01000020">
    <property type="protein sequence ID" value="KPI38138.1"/>
    <property type="molecule type" value="Genomic_DNA"/>
</dbReference>
<evidence type="ECO:0000259" key="16">
    <source>
        <dbReference type="Pfam" id="PF10585"/>
    </source>
</evidence>
<keyword evidence="5 9" id="KW-0833">Ubl conjugation pathway</keyword>
<feature type="compositionally biased region" description="Polar residues" evidence="14">
    <location>
        <begin position="561"/>
        <end position="573"/>
    </location>
</feature>
<protein>
    <recommendedName>
        <fullName evidence="8 9">Ubiquitin-activating enzyme E1-like</fullName>
    </recommendedName>
</protein>
<dbReference type="PIRSF" id="PIRSF039133">
    <property type="entry name" value="SUMO_E1B"/>
    <property type="match status" value="1"/>
</dbReference>
<dbReference type="RefSeq" id="XP_017998101.1">
    <property type="nucleotide sequence ID" value="XM_018138912.1"/>
</dbReference>
<feature type="active site" description="Glycyl thioester intermediate" evidence="10 13">
    <location>
        <position position="176"/>
    </location>
</feature>
<dbReference type="GO" id="GO:0016925">
    <property type="term" value="P:protein sumoylation"/>
    <property type="evidence" value="ECO:0007669"/>
    <property type="project" value="UniProtKB-UniRule"/>
</dbReference>
<comment type="pathway">
    <text evidence="1 9">Protein modification; protein sumoylation.</text>
</comment>
<evidence type="ECO:0000313" key="18">
    <source>
        <dbReference type="EMBL" id="KPI38138.1"/>
    </source>
</evidence>
<dbReference type="VEuPathDB" id="FungiDB:AB675_1015"/>
<evidence type="ECO:0000256" key="9">
    <source>
        <dbReference type="PIRNR" id="PIRNR039133"/>
    </source>
</evidence>
<evidence type="ECO:0000256" key="6">
    <source>
        <dbReference type="ARBA" id="ARBA00022833"/>
    </source>
</evidence>
<reference evidence="18 19" key="1">
    <citation type="submission" date="2015-06" db="EMBL/GenBank/DDBJ databases">
        <title>Draft genome of the ant-associated black yeast Phialophora attae CBS 131958.</title>
        <authorList>
            <person name="Moreno L.F."/>
            <person name="Stielow B.J."/>
            <person name="de Hoog S."/>
            <person name="Vicente V.A."/>
            <person name="Weiss V.A."/>
            <person name="de Vries M."/>
            <person name="Cruz L.M."/>
            <person name="Souza E.M."/>
        </authorList>
    </citation>
    <scope>NUCLEOTIDE SEQUENCE [LARGE SCALE GENOMIC DNA]</scope>
    <source>
        <strain evidence="18 19">CBS 131958</strain>
    </source>
</reference>
<feature type="domain" description="THIF-type NAD/FAD binding fold" evidence="15">
    <location>
        <begin position="15"/>
        <end position="430"/>
    </location>
</feature>
<dbReference type="PROSITE" id="PS51257">
    <property type="entry name" value="PROKAR_LIPOPROTEIN"/>
    <property type="match status" value="1"/>
</dbReference>
<dbReference type="CDD" id="cd01489">
    <property type="entry name" value="Uba2_SUMO"/>
    <property type="match status" value="1"/>
</dbReference>
<keyword evidence="19" id="KW-1185">Reference proteome</keyword>
<feature type="binding site" evidence="12">
    <location>
        <position position="164"/>
    </location>
    <ligand>
        <name>Zn(2+)</name>
        <dbReference type="ChEBI" id="CHEBI:29105"/>
    </ligand>
</feature>